<keyword evidence="3" id="KW-1185">Reference proteome</keyword>
<protein>
    <submittedName>
        <fullName evidence="2">Heavy metal-associated isoprenylated plant protein</fullName>
    </submittedName>
</protein>
<dbReference type="Proteomes" id="UP000554482">
    <property type="component" value="Unassembled WGS sequence"/>
</dbReference>
<evidence type="ECO:0000259" key="1">
    <source>
        <dbReference type="Pfam" id="PF10354"/>
    </source>
</evidence>
<dbReference type="EMBL" id="JABWDY010027140">
    <property type="protein sequence ID" value="KAF5188133.1"/>
    <property type="molecule type" value="Genomic_DNA"/>
</dbReference>
<reference evidence="2 3" key="1">
    <citation type="submission" date="2020-06" db="EMBL/GenBank/DDBJ databases">
        <title>Transcriptomic and genomic resources for Thalictrum thalictroides and T. hernandezii: Facilitating candidate gene discovery in an emerging model plant lineage.</title>
        <authorList>
            <person name="Arias T."/>
            <person name="Riano-Pachon D.M."/>
            <person name="Di Stilio V.S."/>
        </authorList>
    </citation>
    <scope>NUCLEOTIDE SEQUENCE [LARGE SCALE GENOMIC DNA]</scope>
    <source>
        <strain evidence="3">cv. WT478/WT964</strain>
        <tissue evidence="2">Leaves</tissue>
    </source>
</reference>
<dbReference type="GO" id="GO:0070475">
    <property type="term" value="P:rRNA base methylation"/>
    <property type="evidence" value="ECO:0007669"/>
    <property type="project" value="InterPro"/>
</dbReference>
<evidence type="ECO:0000313" key="2">
    <source>
        <dbReference type="EMBL" id="KAF5188133.1"/>
    </source>
</evidence>
<organism evidence="2 3">
    <name type="scientific">Thalictrum thalictroides</name>
    <name type="common">Rue-anemone</name>
    <name type="synonym">Anemone thalictroides</name>
    <dbReference type="NCBI Taxonomy" id="46969"/>
    <lineage>
        <taxon>Eukaryota</taxon>
        <taxon>Viridiplantae</taxon>
        <taxon>Streptophyta</taxon>
        <taxon>Embryophyta</taxon>
        <taxon>Tracheophyta</taxon>
        <taxon>Spermatophyta</taxon>
        <taxon>Magnoliopsida</taxon>
        <taxon>Ranunculales</taxon>
        <taxon>Ranunculaceae</taxon>
        <taxon>Thalictroideae</taxon>
        <taxon>Thalictrum</taxon>
    </lineage>
</organism>
<dbReference type="GO" id="GO:0070042">
    <property type="term" value="F:rRNA (uridine-N3-)-methyltransferase activity"/>
    <property type="evidence" value="ECO:0007669"/>
    <property type="project" value="InterPro"/>
</dbReference>
<dbReference type="SUPFAM" id="SSF53335">
    <property type="entry name" value="S-adenosyl-L-methionine-dependent methyltransferases"/>
    <property type="match status" value="1"/>
</dbReference>
<feature type="domain" description="25S rRNA (uridine-N(3))-methyltransferase BMT5-like" evidence="1">
    <location>
        <begin position="2"/>
        <end position="133"/>
    </location>
</feature>
<dbReference type="PANTHER" id="PTHR11538:SF26">
    <property type="entry name" value="FERREDOXIN-FOLD ANTICODON-BINDING DOMAIN-CONTAINING PROTEIN 1"/>
    <property type="match status" value="1"/>
</dbReference>
<dbReference type="InterPro" id="IPR029063">
    <property type="entry name" value="SAM-dependent_MTases_sf"/>
</dbReference>
<feature type="non-terminal residue" evidence="2">
    <location>
        <position position="1"/>
    </location>
</feature>
<sequence length="307" mass="34970">TVVKMYSNGKSNLENLKKLGATIIHGVDATNMKMHTDLLARKFDRIIFNFPHAGFYGKEDHQPLILKHRTLVRGFFKNASDMLRPDGEVHVNHKTTAPFTHWSIEELATGYCLKLTECIEFKKGDYPGYSNKRGASDRCDEPFPLGECSTFKFRLVPGLKKQQPKVIPVIVNTGLKKKKPKVIPEIGNTEANVPDTHIQIQYPGFPQAANTPPNVSTTVGLPPINNGTPDCLWIFQEYFKHANIMFGRGGYNVRQVTYETLDAGFDRYMTGPTRRDSNEFIMHLEELHRLSQLRLKWLQAKLLLKED</sequence>
<proteinExistence type="predicted"/>
<gene>
    <name evidence="2" type="ORF">FRX31_022278</name>
</gene>
<comment type="caution">
    <text evidence="2">The sequence shown here is derived from an EMBL/GenBank/DDBJ whole genome shotgun (WGS) entry which is preliminary data.</text>
</comment>
<dbReference type="GO" id="GO:0005737">
    <property type="term" value="C:cytoplasm"/>
    <property type="evidence" value="ECO:0007669"/>
    <property type="project" value="TreeGrafter"/>
</dbReference>
<dbReference type="Pfam" id="PF10354">
    <property type="entry name" value="BMT5-like"/>
    <property type="match status" value="1"/>
</dbReference>
<dbReference type="OrthoDB" id="273345at2759"/>
<dbReference type="AlphaFoldDB" id="A0A7J6VTA9"/>
<evidence type="ECO:0000313" key="3">
    <source>
        <dbReference type="Proteomes" id="UP000554482"/>
    </source>
</evidence>
<accession>A0A7J6VTA9</accession>
<name>A0A7J6VTA9_THATH</name>
<dbReference type="PANTHER" id="PTHR11538">
    <property type="entry name" value="PHENYLALANYL-TRNA SYNTHETASE"/>
    <property type="match status" value="1"/>
</dbReference>
<dbReference type="InterPro" id="IPR019446">
    <property type="entry name" value="BMT5-like"/>
</dbReference>